<name>A0ABT7AVQ4_9CYAN</name>
<gene>
    <name evidence="1" type="ORF">PMG71_16245</name>
</gene>
<dbReference type="Proteomes" id="UP001235303">
    <property type="component" value="Unassembled WGS sequence"/>
</dbReference>
<sequence length="108" mass="12063">MDAWKIGLSTLMSLGYLGILVTPLARAQSTPNRYPEKAVNEILDNCSTKVETFLPADFVEPLCQCVLTEFQAQFPYADYQRIIREAEAKGEDPSEFTEIGQECAAKLI</sequence>
<proteinExistence type="predicted"/>
<evidence type="ECO:0000313" key="2">
    <source>
        <dbReference type="Proteomes" id="UP001235303"/>
    </source>
</evidence>
<reference evidence="1 2" key="1">
    <citation type="submission" date="2023-01" db="EMBL/GenBank/DDBJ databases">
        <title>Novel diversity within Roseofilum (Cyanobacteria; Desertifilaceae) from marine benthic mats with descriptions of four novel species.</title>
        <authorList>
            <person name="Wang Y."/>
            <person name="Berthold D.E."/>
            <person name="Hu J."/>
            <person name="Lefler F.W."/>
            <person name="Laughinghouse H.D. IV."/>
        </authorList>
    </citation>
    <scope>NUCLEOTIDE SEQUENCE [LARGE SCALE GENOMIC DNA]</scope>
    <source>
        <strain evidence="1 2">BLCC-M154</strain>
    </source>
</reference>
<dbReference type="RefSeq" id="WP_283754734.1">
    <property type="nucleotide sequence ID" value="NZ_JAQOSP010000104.1"/>
</dbReference>
<evidence type="ECO:0000313" key="1">
    <source>
        <dbReference type="EMBL" id="MDJ1170980.1"/>
    </source>
</evidence>
<organism evidence="1 2">
    <name type="scientific">Roseofilum acuticapitatum BLCC-M154</name>
    <dbReference type="NCBI Taxonomy" id="3022444"/>
    <lineage>
        <taxon>Bacteria</taxon>
        <taxon>Bacillati</taxon>
        <taxon>Cyanobacteriota</taxon>
        <taxon>Cyanophyceae</taxon>
        <taxon>Desertifilales</taxon>
        <taxon>Desertifilaceae</taxon>
        <taxon>Roseofilum</taxon>
        <taxon>Roseofilum acuticapitatum</taxon>
    </lineage>
</organism>
<dbReference type="EMBL" id="JAQOSP010000104">
    <property type="protein sequence ID" value="MDJ1170980.1"/>
    <property type="molecule type" value="Genomic_DNA"/>
</dbReference>
<comment type="caution">
    <text evidence="1">The sequence shown here is derived from an EMBL/GenBank/DDBJ whole genome shotgun (WGS) entry which is preliminary data.</text>
</comment>
<keyword evidence="2" id="KW-1185">Reference proteome</keyword>
<accession>A0ABT7AVQ4</accession>
<protein>
    <submittedName>
        <fullName evidence="1">Uncharacterized protein</fullName>
    </submittedName>
</protein>